<dbReference type="OrthoDB" id="342730at2759"/>
<gene>
    <name evidence="2" type="ORF">AGOR_G00187360</name>
</gene>
<accession>A0A8T3CTV1</accession>
<dbReference type="Proteomes" id="UP000829720">
    <property type="component" value="Unassembled WGS sequence"/>
</dbReference>
<feature type="region of interest" description="Disordered" evidence="1">
    <location>
        <begin position="173"/>
        <end position="249"/>
    </location>
</feature>
<organism evidence="2 3">
    <name type="scientific">Albula goreensis</name>
    <dbReference type="NCBI Taxonomy" id="1534307"/>
    <lineage>
        <taxon>Eukaryota</taxon>
        <taxon>Metazoa</taxon>
        <taxon>Chordata</taxon>
        <taxon>Craniata</taxon>
        <taxon>Vertebrata</taxon>
        <taxon>Euteleostomi</taxon>
        <taxon>Actinopterygii</taxon>
        <taxon>Neopterygii</taxon>
        <taxon>Teleostei</taxon>
        <taxon>Albuliformes</taxon>
        <taxon>Albulidae</taxon>
        <taxon>Albula</taxon>
    </lineage>
</organism>
<sequence>MRDLKESLEVQLQKVNRKLSRTDRFLQQRADAERDSQRFVEEAELQLGVAGQRLQGLLGGFLSALRDSVRDHGGTGPEVELQQNLSRISEDRTRLQEVQSGLQTLLQDNDPFHFLQEYHSSGKKLRRELKRPLFSPDCVCVDTEGLAEVMEAKLEEFQTELRLQITELIHSVCVENSGEEDEEGGAEEEEEEEEEEDLSDSDEEEDGDHEEEEVRSEEDEEDDRSESADDLYNPEEEEEEEEEEEVSSD</sequence>
<name>A0A8T3CTV1_9TELE</name>
<reference evidence="2" key="1">
    <citation type="submission" date="2021-01" db="EMBL/GenBank/DDBJ databases">
        <authorList>
            <person name="Zahm M."/>
            <person name="Roques C."/>
            <person name="Cabau C."/>
            <person name="Klopp C."/>
            <person name="Donnadieu C."/>
            <person name="Jouanno E."/>
            <person name="Lampietro C."/>
            <person name="Louis A."/>
            <person name="Herpin A."/>
            <person name="Echchiki A."/>
            <person name="Berthelot C."/>
            <person name="Parey E."/>
            <person name="Roest-Crollius H."/>
            <person name="Braasch I."/>
            <person name="Postlethwait J."/>
            <person name="Bobe J."/>
            <person name="Montfort J."/>
            <person name="Bouchez O."/>
            <person name="Begum T."/>
            <person name="Mejri S."/>
            <person name="Adams A."/>
            <person name="Chen W.-J."/>
            <person name="Guiguen Y."/>
        </authorList>
    </citation>
    <scope>NUCLEOTIDE SEQUENCE</scope>
    <source>
        <tissue evidence="2">Blood</tissue>
    </source>
</reference>
<evidence type="ECO:0000313" key="3">
    <source>
        <dbReference type="Proteomes" id="UP000829720"/>
    </source>
</evidence>
<proteinExistence type="predicted"/>
<dbReference type="EMBL" id="JAERUA010000017">
    <property type="protein sequence ID" value="KAI1888653.1"/>
    <property type="molecule type" value="Genomic_DNA"/>
</dbReference>
<keyword evidence="3" id="KW-1185">Reference proteome</keyword>
<protein>
    <submittedName>
        <fullName evidence="2">Uncharacterized protein</fullName>
    </submittedName>
</protein>
<dbReference type="AlphaFoldDB" id="A0A8T3CTV1"/>
<feature type="compositionally biased region" description="Acidic residues" evidence="1">
    <location>
        <begin position="177"/>
        <end position="249"/>
    </location>
</feature>
<evidence type="ECO:0000313" key="2">
    <source>
        <dbReference type="EMBL" id="KAI1888653.1"/>
    </source>
</evidence>
<evidence type="ECO:0000256" key="1">
    <source>
        <dbReference type="SAM" id="MobiDB-lite"/>
    </source>
</evidence>
<comment type="caution">
    <text evidence="2">The sequence shown here is derived from an EMBL/GenBank/DDBJ whole genome shotgun (WGS) entry which is preliminary data.</text>
</comment>